<name>A0A8J6LMK8_9FIRM</name>
<comment type="caution">
    <text evidence="2">The sequence shown here is derived from an EMBL/GenBank/DDBJ whole genome shotgun (WGS) entry which is preliminary data.</text>
</comment>
<dbReference type="Pfam" id="PF03704">
    <property type="entry name" value="BTAD"/>
    <property type="match status" value="1"/>
</dbReference>
<dbReference type="Gene3D" id="1.25.40.10">
    <property type="entry name" value="Tetratricopeptide repeat domain"/>
    <property type="match status" value="1"/>
</dbReference>
<dbReference type="InterPro" id="IPR011990">
    <property type="entry name" value="TPR-like_helical_dom_sf"/>
</dbReference>
<dbReference type="EMBL" id="JAAKDE010000024">
    <property type="protein sequence ID" value="MBA2133864.1"/>
    <property type="molecule type" value="Genomic_DNA"/>
</dbReference>
<dbReference type="InterPro" id="IPR051677">
    <property type="entry name" value="AfsR-DnrI-RedD_regulator"/>
</dbReference>
<evidence type="ECO:0000259" key="1">
    <source>
        <dbReference type="SMART" id="SM01043"/>
    </source>
</evidence>
<feature type="domain" description="Bacterial transcriptional activator" evidence="1">
    <location>
        <begin position="18"/>
        <end position="159"/>
    </location>
</feature>
<evidence type="ECO:0000313" key="3">
    <source>
        <dbReference type="Proteomes" id="UP000657177"/>
    </source>
</evidence>
<sequence>MIIRGSKRYQLHPERVVIDRYQFEDIAHPALEKEMTPALAEQLEAAVLLYRGDYLEDLDYQWVMPVQEKLRSLNMEIRQKLAAYYLDNKMPNKALLHLQQLMALNPYSEINLKLLLTAYADKGDHSAVIKQYTAFARNIRKELGLQPSAEIKRFFANLSKQK</sequence>
<reference evidence="2" key="1">
    <citation type="submission" date="2020-06" db="EMBL/GenBank/DDBJ databases">
        <title>Novel chitinolytic bacterium.</title>
        <authorList>
            <person name="Ungkulpasvich U."/>
            <person name="Kosugi A."/>
            <person name="Uke A."/>
        </authorList>
    </citation>
    <scope>NUCLEOTIDE SEQUENCE</scope>
    <source>
        <strain evidence="2">UUS1-1</strain>
    </source>
</reference>
<dbReference type="SMART" id="SM01043">
    <property type="entry name" value="BTAD"/>
    <property type="match status" value="1"/>
</dbReference>
<proteinExistence type="predicted"/>
<dbReference type="PANTHER" id="PTHR35807">
    <property type="entry name" value="TRANSCRIPTIONAL REGULATOR REDD-RELATED"/>
    <property type="match status" value="1"/>
</dbReference>
<accession>A0A8J6LMK8</accession>
<keyword evidence="3" id="KW-1185">Reference proteome</keyword>
<dbReference type="Proteomes" id="UP000657177">
    <property type="component" value="Unassembled WGS sequence"/>
</dbReference>
<evidence type="ECO:0000313" key="2">
    <source>
        <dbReference type="EMBL" id="MBA2133864.1"/>
    </source>
</evidence>
<protein>
    <recommendedName>
        <fullName evidence="1">Bacterial transcriptional activator domain-containing protein</fullName>
    </recommendedName>
</protein>
<dbReference type="InterPro" id="IPR005158">
    <property type="entry name" value="BTAD"/>
</dbReference>
<dbReference type="RefSeq" id="WP_181340333.1">
    <property type="nucleotide sequence ID" value="NZ_JAAKDE010000024.1"/>
</dbReference>
<dbReference type="SUPFAM" id="SSF48452">
    <property type="entry name" value="TPR-like"/>
    <property type="match status" value="1"/>
</dbReference>
<dbReference type="AlphaFoldDB" id="A0A8J6LMK8"/>
<gene>
    <name evidence="2" type="ORF">G5B42_10005</name>
</gene>
<organism evidence="2 3">
    <name type="scientific">Capillibacterium thermochitinicola</name>
    <dbReference type="NCBI Taxonomy" id="2699427"/>
    <lineage>
        <taxon>Bacteria</taxon>
        <taxon>Bacillati</taxon>
        <taxon>Bacillota</taxon>
        <taxon>Capillibacterium</taxon>
    </lineage>
</organism>